<feature type="compositionally biased region" description="Basic and acidic residues" evidence="1">
    <location>
        <begin position="821"/>
        <end position="830"/>
    </location>
</feature>
<gene>
    <name evidence="2" type="ORF">ASPWEDRAFT_167016</name>
</gene>
<feature type="compositionally biased region" description="Basic and acidic residues" evidence="1">
    <location>
        <begin position="21"/>
        <end position="36"/>
    </location>
</feature>
<evidence type="ECO:0000313" key="3">
    <source>
        <dbReference type="Proteomes" id="UP000184383"/>
    </source>
</evidence>
<dbReference type="Proteomes" id="UP000184383">
    <property type="component" value="Unassembled WGS sequence"/>
</dbReference>
<dbReference type="AlphaFoldDB" id="A0A1L9S1H8"/>
<feature type="compositionally biased region" description="Low complexity" evidence="1">
    <location>
        <begin position="336"/>
        <end position="354"/>
    </location>
</feature>
<feature type="compositionally biased region" description="Polar residues" evidence="1">
    <location>
        <begin position="118"/>
        <end position="145"/>
    </location>
</feature>
<reference evidence="3" key="1">
    <citation type="journal article" date="2017" name="Genome Biol.">
        <title>Comparative genomics reveals high biological diversity and specific adaptations in the industrially and medically important fungal genus Aspergillus.</title>
        <authorList>
            <person name="de Vries R.P."/>
            <person name="Riley R."/>
            <person name="Wiebenga A."/>
            <person name="Aguilar-Osorio G."/>
            <person name="Amillis S."/>
            <person name="Uchima C.A."/>
            <person name="Anderluh G."/>
            <person name="Asadollahi M."/>
            <person name="Askin M."/>
            <person name="Barry K."/>
            <person name="Battaglia E."/>
            <person name="Bayram O."/>
            <person name="Benocci T."/>
            <person name="Braus-Stromeyer S.A."/>
            <person name="Caldana C."/>
            <person name="Canovas D."/>
            <person name="Cerqueira G.C."/>
            <person name="Chen F."/>
            <person name="Chen W."/>
            <person name="Choi C."/>
            <person name="Clum A."/>
            <person name="Dos Santos R.A."/>
            <person name="Damasio A.R."/>
            <person name="Diallinas G."/>
            <person name="Emri T."/>
            <person name="Fekete E."/>
            <person name="Flipphi M."/>
            <person name="Freyberg S."/>
            <person name="Gallo A."/>
            <person name="Gournas C."/>
            <person name="Habgood R."/>
            <person name="Hainaut M."/>
            <person name="Harispe M.L."/>
            <person name="Henrissat B."/>
            <person name="Hilden K.S."/>
            <person name="Hope R."/>
            <person name="Hossain A."/>
            <person name="Karabika E."/>
            <person name="Karaffa L."/>
            <person name="Karanyi Z."/>
            <person name="Krasevec N."/>
            <person name="Kuo A."/>
            <person name="Kusch H."/>
            <person name="LaButti K."/>
            <person name="Lagendijk E.L."/>
            <person name="Lapidus A."/>
            <person name="Levasseur A."/>
            <person name="Lindquist E."/>
            <person name="Lipzen A."/>
            <person name="Logrieco A.F."/>
            <person name="MacCabe A."/>
            <person name="Maekelae M.R."/>
            <person name="Malavazi I."/>
            <person name="Melin P."/>
            <person name="Meyer V."/>
            <person name="Mielnichuk N."/>
            <person name="Miskei M."/>
            <person name="Molnar A.P."/>
            <person name="Mule G."/>
            <person name="Ngan C.Y."/>
            <person name="Orejas M."/>
            <person name="Orosz E."/>
            <person name="Ouedraogo J.P."/>
            <person name="Overkamp K.M."/>
            <person name="Park H.-S."/>
            <person name="Perrone G."/>
            <person name="Piumi F."/>
            <person name="Punt P.J."/>
            <person name="Ram A.F."/>
            <person name="Ramon A."/>
            <person name="Rauscher S."/>
            <person name="Record E."/>
            <person name="Riano-Pachon D.M."/>
            <person name="Robert V."/>
            <person name="Roehrig J."/>
            <person name="Ruller R."/>
            <person name="Salamov A."/>
            <person name="Salih N.S."/>
            <person name="Samson R.A."/>
            <person name="Sandor E."/>
            <person name="Sanguinetti M."/>
            <person name="Schuetze T."/>
            <person name="Sepcic K."/>
            <person name="Shelest E."/>
            <person name="Sherlock G."/>
            <person name="Sophianopoulou V."/>
            <person name="Squina F.M."/>
            <person name="Sun H."/>
            <person name="Susca A."/>
            <person name="Todd R.B."/>
            <person name="Tsang A."/>
            <person name="Unkles S.E."/>
            <person name="van de Wiele N."/>
            <person name="van Rossen-Uffink D."/>
            <person name="Oliveira J.V."/>
            <person name="Vesth T.C."/>
            <person name="Visser J."/>
            <person name="Yu J.-H."/>
            <person name="Zhou M."/>
            <person name="Andersen M.R."/>
            <person name="Archer D.B."/>
            <person name="Baker S.E."/>
            <person name="Benoit I."/>
            <person name="Brakhage A.A."/>
            <person name="Braus G.H."/>
            <person name="Fischer R."/>
            <person name="Frisvad J.C."/>
            <person name="Goldman G.H."/>
            <person name="Houbraken J."/>
            <person name="Oakley B."/>
            <person name="Pocsi I."/>
            <person name="Scazzocchio C."/>
            <person name="Seiboth B."/>
            <person name="vanKuyk P.A."/>
            <person name="Wortman J."/>
            <person name="Dyer P.S."/>
            <person name="Grigoriev I.V."/>
        </authorList>
    </citation>
    <scope>NUCLEOTIDE SEQUENCE [LARGE SCALE GENOMIC DNA]</scope>
    <source>
        <strain evidence="3">DTO 134E9</strain>
    </source>
</reference>
<evidence type="ECO:0000313" key="2">
    <source>
        <dbReference type="EMBL" id="OJJ40973.1"/>
    </source>
</evidence>
<dbReference type="RefSeq" id="XP_040694649.1">
    <property type="nucleotide sequence ID" value="XM_040830099.1"/>
</dbReference>
<keyword evidence="3" id="KW-1185">Reference proteome</keyword>
<dbReference type="STRING" id="1073089.A0A1L9S1H8"/>
<feature type="compositionally biased region" description="Polar residues" evidence="1">
    <location>
        <begin position="189"/>
        <end position="211"/>
    </location>
</feature>
<feature type="compositionally biased region" description="Polar residues" evidence="1">
    <location>
        <begin position="788"/>
        <end position="804"/>
    </location>
</feature>
<name>A0A1L9S1H8_ASPWE</name>
<feature type="compositionally biased region" description="Polar residues" evidence="1">
    <location>
        <begin position="624"/>
        <end position="634"/>
    </location>
</feature>
<feature type="compositionally biased region" description="Polar residues" evidence="1">
    <location>
        <begin position="765"/>
        <end position="775"/>
    </location>
</feature>
<protein>
    <recommendedName>
        <fullName evidence="4">GPI-anchored cell surface glycoprotein</fullName>
    </recommendedName>
</protein>
<dbReference type="GeneID" id="63745947"/>
<organism evidence="2 3">
    <name type="scientific">Aspergillus wentii DTO 134E9</name>
    <dbReference type="NCBI Taxonomy" id="1073089"/>
    <lineage>
        <taxon>Eukaryota</taxon>
        <taxon>Fungi</taxon>
        <taxon>Dikarya</taxon>
        <taxon>Ascomycota</taxon>
        <taxon>Pezizomycotina</taxon>
        <taxon>Eurotiomycetes</taxon>
        <taxon>Eurotiomycetidae</taxon>
        <taxon>Eurotiales</taxon>
        <taxon>Aspergillaceae</taxon>
        <taxon>Aspergillus</taxon>
        <taxon>Aspergillus subgen. Cremei</taxon>
    </lineage>
</organism>
<proteinExistence type="predicted"/>
<feature type="compositionally biased region" description="Basic and acidic residues" evidence="1">
    <location>
        <begin position="1"/>
        <end position="14"/>
    </location>
</feature>
<feature type="compositionally biased region" description="Polar residues" evidence="1">
    <location>
        <begin position="270"/>
        <end position="290"/>
    </location>
</feature>
<evidence type="ECO:0000256" key="1">
    <source>
        <dbReference type="SAM" id="MobiDB-lite"/>
    </source>
</evidence>
<feature type="compositionally biased region" description="Polar residues" evidence="1">
    <location>
        <begin position="849"/>
        <end position="859"/>
    </location>
</feature>
<accession>A0A1L9S1H8</accession>
<feature type="compositionally biased region" description="Polar residues" evidence="1">
    <location>
        <begin position="659"/>
        <end position="673"/>
    </location>
</feature>
<feature type="compositionally biased region" description="Low complexity" evidence="1">
    <location>
        <begin position="154"/>
        <end position="163"/>
    </location>
</feature>
<feature type="compositionally biased region" description="Polar residues" evidence="1">
    <location>
        <begin position="222"/>
        <end position="263"/>
    </location>
</feature>
<evidence type="ECO:0008006" key="4">
    <source>
        <dbReference type="Google" id="ProtNLM"/>
    </source>
</evidence>
<feature type="region of interest" description="Disordered" evidence="1">
    <location>
        <begin position="623"/>
        <end position="859"/>
    </location>
</feature>
<feature type="region of interest" description="Disordered" evidence="1">
    <location>
        <begin position="473"/>
        <end position="492"/>
    </location>
</feature>
<feature type="compositionally biased region" description="Polar residues" evidence="1">
    <location>
        <begin position="100"/>
        <end position="110"/>
    </location>
</feature>
<feature type="compositionally biased region" description="Polar residues" evidence="1">
    <location>
        <begin position="398"/>
        <end position="423"/>
    </location>
</feature>
<dbReference type="VEuPathDB" id="FungiDB:ASPWEDRAFT_167016"/>
<dbReference type="OrthoDB" id="4505596at2759"/>
<feature type="region of interest" description="Disordered" evidence="1">
    <location>
        <begin position="1"/>
        <end position="423"/>
    </location>
</feature>
<feature type="compositionally biased region" description="Basic and acidic residues" evidence="1">
    <location>
        <begin position="311"/>
        <end position="321"/>
    </location>
</feature>
<dbReference type="EMBL" id="KV878209">
    <property type="protein sequence ID" value="OJJ40973.1"/>
    <property type="molecule type" value="Genomic_DNA"/>
</dbReference>
<sequence length="859" mass="92604">MSSQHPKDTTETPDQKSLTGSHKDPFQKDDSERSHSTDQAVAPTITKARRKSQPAVSQSTLHTFLLKKPQERRMSLATESELLDSKNRNNKKTKPIAKPSNINTSIAQSNRKSRKSMSAKSNGTESIENGGDQSRATSRASTPHSTRSERKPRSTAPKGSAKAAKSHARAKSLSTPGRHATPRAAKGQANGTTKSAIFTEDSISTPKSSATRSRHGDRKPSTKPQSSLTSQIDDTPSQSTPNSKPNVQTSESIDFQTANTQSPRPKRNAKNSVTDTMTPDVHQNSLSTPRVPTELSHAREIADSVDGTPVHADKDPLHFDYEPEMYGSSFGLDAQTDAPASPTSFSTSTSTAARASRRNRKPTTKALESRESEKRFRRTRAASVKAESTSGEGLGENAGNQQASAHQPSELTQSGLTLHAPQQPNMSALGKRLYEMVATAVSADFVPDPGADAKLKQLRRDFWAKRGVVSSGEPVGARVGGESMPNSSKPSFLDRSQISKLWTDEDGWMHTGRINEHGEEYIFVSSDFECYRPYNTYGDAELPQPPVRFKAREQVEKDRIFGYPPRIGERNLPRQNLPFVFEDINREKAKIKAREDARQRGIPIERSLSVAEIEALIAQHDKSGASSLAATPDTSAARGAKAVQKTAGGSRKRRRTEPVKSSLNDSTTESAPRSTKRRRGAAAAAAETPTSSDKPKTLRLRLTFSKAAAAAAAAATGSPNGSSSKSEKRTDAATEDATSRPEGQIVGEKSPKKRKRSASEPEASIQPSTLTQSTIAHDAKDGGDTIPASPTGTSASAIESSNLTPGGRPRRRAAAALMAEFHNHAEERARRANARRKATPASEGHDHTTGQTAESVKST</sequence>